<dbReference type="InterPro" id="IPR012292">
    <property type="entry name" value="Globin/Proto"/>
</dbReference>
<protein>
    <submittedName>
        <fullName evidence="6">Globin</fullName>
    </submittedName>
</protein>
<dbReference type="AlphaFoldDB" id="A0A4Y4CU46"/>
<dbReference type="Proteomes" id="UP000318422">
    <property type="component" value="Unassembled WGS sequence"/>
</dbReference>
<gene>
    <name evidence="6" type="ORF">ZRA01_01830</name>
</gene>
<dbReference type="InterPro" id="IPR009050">
    <property type="entry name" value="Globin-like_sf"/>
</dbReference>
<dbReference type="Gene3D" id="1.10.490.10">
    <property type="entry name" value="Globins"/>
    <property type="match status" value="1"/>
</dbReference>
<evidence type="ECO:0000313" key="6">
    <source>
        <dbReference type="EMBL" id="GEC94110.1"/>
    </source>
</evidence>
<dbReference type="PANTHER" id="PTHR47366:SF1">
    <property type="entry name" value="TWO-ON-TWO HEMOGLOBIN-3"/>
    <property type="match status" value="1"/>
</dbReference>
<evidence type="ECO:0000256" key="2">
    <source>
        <dbReference type="ARBA" id="ARBA00022617"/>
    </source>
</evidence>
<dbReference type="GO" id="GO:0020037">
    <property type="term" value="F:heme binding"/>
    <property type="evidence" value="ECO:0007669"/>
    <property type="project" value="InterPro"/>
</dbReference>
<sequence length="139" mass="15612">MAIDLYARLGPDGIARLVDRLYHWMTVLPEAHASHLLHRADLSEVSRRLTAFLSGWLGGPDQYRAAYGEPMMRRRHFAFPIGPAERDAWMAALSRALDEVTAADPELHAALHARFAAMAEHMRNQSHDGHPAGRCRQHA</sequence>
<dbReference type="InterPro" id="IPR001486">
    <property type="entry name" value="Hemoglobin_trunc"/>
</dbReference>
<name>A0A4Y4CU46_ZOORA</name>
<dbReference type="GO" id="GO:0046872">
    <property type="term" value="F:metal ion binding"/>
    <property type="evidence" value="ECO:0007669"/>
    <property type="project" value="UniProtKB-KW"/>
</dbReference>
<dbReference type="Pfam" id="PF01152">
    <property type="entry name" value="Bac_globin"/>
    <property type="match status" value="1"/>
</dbReference>
<dbReference type="EMBL" id="BJNV01000003">
    <property type="protein sequence ID" value="GEC94110.1"/>
    <property type="molecule type" value="Genomic_DNA"/>
</dbReference>
<keyword evidence="2" id="KW-0349">Heme</keyword>
<dbReference type="SUPFAM" id="SSF46458">
    <property type="entry name" value="Globin-like"/>
    <property type="match status" value="1"/>
</dbReference>
<dbReference type="GO" id="GO:0005344">
    <property type="term" value="F:oxygen carrier activity"/>
    <property type="evidence" value="ECO:0007669"/>
    <property type="project" value="InterPro"/>
</dbReference>
<accession>A0A4Y4CU46</accession>
<reference evidence="6 7" key="1">
    <citation type="submission" date="2019-06" db="EMBL/GenBank/DDBJ databases">
        <title>Whole genome shotgun sequence of Zoogloea ramigera NBRC 15342.</title>
        <authorList>
            <person name="Hosoyama A."/>
            <person name="Uohara A."/>
            <person name="Ohji S."/>
            <person name="Ichikawa N."/>
        </authorList>
    </citation>
    <scope>NUCLEOTIDE SEQUENCE [LARGE SCALE GENOMIC DNA]</scope>
    <source>
        <strain evidence="6 7">NBRC 15342</strain>
    </source>
</reference>
<dbReference type="RefSeq" id="WP_141348874.1">
    <property type="nucleotide sequence ID" value="NZ_BJNV01000003.1"/>
</dbReference>
<keyword evidence="1" id="KW-0813">Transport</keyword>
<proteinExistence type="inferred from homology"/>
<dbReference type="GO" id="GO:0019825">
    <property type="term" value="F:oxygen binding"/>
    <property type="evidence" value="ECO:0007669"/>
    <property type="project" value="InterPro"/>
</dbReference>
<evidence type="ECO:0000256" key="3">
    <source>
        <dbReference type="ARBA" id="ARBA00022723"/>
    </source>
</evidence>
<evidence type="ECO:0000313" key="7">
    <source>
        <dbReference type="Proteomes" id="UP000318422"/>
    </source>
</evidence>
<comment type="similarity">
    <text evidence="5">Belongs to the truncated hemoglobin family. Group II subfamily.</text>
</comment>
<comment type="caution">
    <text evidence="6">The sequence shown here is derived from an EMBL/GenBank/DDBJ whole genome shotgun (WGS) entry which is preliminary data.</text>
</comment>
<dbReference type="InterPro" id="IPR044203">
    <property type="entry name" value="GlbO/GLB3-like"/>
</dbReference>
<evidence type="ECO:0000256" key="4">
    <source>
        <dbReference type="ARBA" id="ARBA00023004"/>
    </source>
</evidence>
<dbReference type="PANTHER" id="PTHR47366">
    <property type="entry name" value="TWO-ON-TWO HEMOGLOBIN-3"/>
    <property type="match status" value="1"/>
</dbReference>
<evidence type="ECO:0000256" key="5">
    <source>
        <dbReference type="ARBA" id="ARBA00034496"/>
    </source>
</evidence>
<dbReference type="OrthoDB" id="9790913at2"/>
<evidence type="ECO:0000256" key="1">
    <source>
        <dbReference type="ARBA" id="ARBA00022448"/>
    </source>
</evidence>
<keyword evidence="7" id="KW-1185">Reference proteome</keyword>
<organism evidence="6 7">
    <name type="scientific">Zoogloea ramigera</name>
    <dbReference type="NCBI Taxonomy" id="350"/>
    <lineage>
        <taxon>Bacteria</taxon>
        <taxon>Pseudomonadati</taxon>
        <taxon>Pseudomonadota</taxon>
        <taxon>Betaproteobacteria</taxon>
        <taxon>Rhodocyclales</taxon>
        <taxon>Zoogloeaceae</taxon>
        <taxon>Zoogloea</taxon>
    </lineage>
</organism>
<keyword evidence="4" id="KW-0408">Iron</keyword>
<keyword evidence="3" id="KW-0479">Metal-binding</keyword>